<reference evidence="2 5" key="3">
    <citation type="submission" date="2016-10" db="EMBL/GenBank/DDBJ databases">
        <title>Complete Genome Assembly of Pantoea stewartii subsp. stewartii DC283, a Corn Pathogen.</title>
        <authorList>
            <person name="Duong D.A."/>
            <person name="Stevens A.M."/>
            <person name="Jensen R.V."/>
        </authorList>
    </citation>
    <scope>NUCLEOTIDE SEQUENCE [LARGE SCALE GENOMIC DNA]</scope>
    <source>
        <strain evidence="2 5">DC283</strain>
        <plasmid evidence="2 5">pDSJ08</plasmid>
    </source>
</reference>
<feature type="transmembrane region" description="Helical" evidence="1">
    <location>
        <begin position="65"/>
        <end position="89"/>
    </location>
</feature>
<dbReference type="KEGG" id="pstw:DSJ_23905"/>
<evidence type="ECO:0000313" key="5">
    <source>
        <dbReference type="Proteomes" id="UP000192380"/>
    </source>
</evidence>
<protein>
    <submittedName>
        <fullName evidence="3">Uncharacterized protein</fullName>
    </submittedName>
</protein>
<reference evidence="3 4" key="1">
    <citation type="journal article" date="2012" name="Mol. Microbiol.">
        <title>The genetic and structural basis of two distinct terminal side branch residues in stewartan and amylovoran exopolysaccharides and their potential role in host adaptation.</title>
        <authorList>
            <person name="Wang X."/>
            <person name="Yang F."/>
            <person name="von Bodman S.B."/>
        </authorList>
    </citation>
    <scope>NUCLEOTIDE SEQUENCE [LARGE SCALE GENOMIC DNA]</scope>
    <source>
        <strain evidence="3 4">DC283</strain>
    </source>
</reference>
<evidence type="ECO:0000256" key="1">
    <source>
        <dbReference type="SAM" id="Phobius"/>
    </source>
</evidence>
<dbReference type="AlphaFoldDB" id="H3RKV9"/>
<dbReference type="EMBL" id="CP017589">
    <property type="protein sequence ID" value="ARF52296.1"/>
    <property type="molecule type" value="Genomic_DNA"/>
</dbReference>
<keyword evidence="2" id="KW-0614">Plasmid</keyword>
<dbReference type="EMBL" id="AHIE01000039">
    <property type="protein sequence ID" value="EHT97954.1"/>
    <property type="molecule type" value="Genomic_DNA"/>
</dbReference>
<feature type="transmembrane region" description="Helical" evidence="1">
    <location>
        <begin position="95"/>
        <end position="120"/>
    </location>
</feature>
<reference evidence="3" key="2">
    <citation type="submission" date="2012-01" db="EMBL/GenBank/DDBJ databases">
        <authorList>
            <person name="Biehl B.S."/>
            <person name="Ding Y."/>
            <person name="Dugan-Rocha S.P."/>
            <person name="Gibbs R.A."/>
            <person name="Glasner J.D."/>
            <person name="Kovar C."/>
            <person name="Muzny D.M."/>
            <person name="Neeno-Eckwall E.C."/>
            <person name="Perna N.T."/>
            <person name="Qin X."/>
            <person name="von Bodman S.B."/>
            <person name="Weinstock G.M."/>
        </authorList>
    </citation>
    <scope>NUCLEOTIDE SEQUENCE</scope>
    <source>
        <strain evidence="3">DC283</strain>
    </source>
</reference>
<accession>H3RKV9</accession>
<evidence type="ECO:0000313" key="3">
    <source>
        <dbReference type="EMBL" id="EHT97954.1"/>
    </source>
</evidence>
<gene>
    <name evidence="3" type="ORF">CKS_4581</name>
    <name evidence="2" type="ORF">DSJ_23905</name>
</gene>
<keyword evidence="1" id="KW-0812">Transmembrane</keyword>
<dbReference type="Proteomes" id="UP000192380">
    <property type="component" value="Plasmid pDSJ08"/>
</dbReference>
<name>H3RKV9_PANSE</name>
<dbReference type="Proteomes" id="UP000005050">
    <property type="component" value="Unassembled WGS sequence"/>
</dbReference>
<evidence type="ECO:0000313" key="4">
    <source>
        <dbReference type="Proteomes" id="UP000005050"/>
    </source>
</evidence>
<proteinExistence type="predicted"/>
<keyword evidence="1" id="KW-1133">Transmembrane helix</keyword>
<organism evidence="3 4">
    <name type="scientific">Pantoea stewartii subsp. stewartii DC283</name>
    <dbReference type="NCBI Taxonomy" id="660596"/>
    <lineage>
        <taxon>Bacteria</taxon>
        <taxon>Pseudomonadati</taxon>
        <taxon>Pseudomonadota</taxon>
        <taxon>Gammaproteobacteria</taxon>
        <taxon>Enterobacterales</taxon>
        <taxon>Erwiniaceae</taxon>
        <taxon>Pantoea</taxon>
    </lineage>
</organism>
<feature type="transmembrane region" description="Helical" evidence="1">
    <location>
        <begin position="163"/>
        <end position="182"/>
    </location>
</feature>
<geneLocation type="plasmid" evidence="2 5">
    <name>pDSJ08</name>
</geneLocation>
<evidence type="ECO:0000313" key="2">
    <source>
        <dbReference type="EMBL" id="ARF52296.1"/>
    </source>
</evidence>
<dbReference type="RefSeq" id="WP_006122164.1">
    <property type="nucleotide sequence ID" value="NZ_AHIE01000039.1"/>
</dbReference>
<keyword evidence="1" id="KW-0472">Membrane</keyword>
<sequence length="273" mass="29260">MWNNMLRVDNYSRLPSLTSAYSDDPEGYDADVTYPVLLPPGSAQPIIATPLSEEKQLKRQAYTGYFIQHLVRFTMSSVSFGLSLAAAVLSGGAGIPLTVVAGTAMIIAAGDACCALYNLIQVRNDSEQLKTGNDSIVLAAKILMTTCGMSDSNAETAGDVASFVFRIGIVVSSIFLPSAHLSGNTVHMLSKISSGITVVLTIAGGGIDMYTERVKRMQGCIALSSTPAPTLVEAYKKSDTPSQEELQRMVDLVVACYERYRAQRNAPTISLTW</sequence>
<dbReference type="OrthoDB" id="6636483at2"/>
<dbReference type="PATRIC" id="fig|660596.6.peg.5055"/>
<keyword evidence="5" id="KW-1185">Reference proteome</keyword>
<feature type="transmembrane region" description="Helical" evidence="1">
    <location>
        <begin position="188"/>
        <end position="207"/>
    </location>
</feature>